<sequence length="205" mass="22838">MSGYINPLHTPVHPSHISSFSSLGSAMTPPPSFKSHSSRRHVPQTSYAPSSKWKNQTGRVQPLCGSISFDFIGIPHQGMPLRELCARGPYALQQMMQGANDAVFANAPSRPRKVTLHIRWPGYEHIEWVRTIEVVTASGHITRAQLAGVIAQNFARYVEKTQFEATTNIDWRLGPAGITFDHITLLSLRNVFEDAWQAEVAVDLH</sequence>
<evidence type="ECO:0000313" key="2">
    <source>
        <dbReference type="EMBL" id="KAL0070173.1"/>
    </source>
</evidence>
<dbReference type="Proteomes" id="UP001437256">
    <property type="component" value="Unassembled WGS sequence"/>
</dbReference>
<accession>A0ABR3AAZ3</accession>
<comment type="caution">
    <text evidence="2">The sequence shown here is derived from an EMBL/GenBank/DDBJ whole genome shotgun (WGS) entry which is preliminary data.</text>
</comment>
<feature type="region of interest" description="Disordered" evidence="1">
    <location>
        <begin position="28"/>
        <end position="56"/>
    </location>
</feature>
<keyword evidence="3" id="KW-1185">Reference proteome</keyword>
<organism evidence="2 3">
    <name type="scientific">Marasmius tenuissimus</name>
    <dbReference type="NCBI Taxonomy" id="585030"/>
    <lineage>
        <taxon>Eukaryota</taxon>
        <taxon>Fungi</taxon>
        <taxon>Dikarya</taxon>
        <taxon>Basidiomycota</taxon>
        <taxon>Agaricomycotina</taxon>
        <taxon>Agaricomycetes</taxon>
        <taxon>Agaricomycetidae</taxon>
        <taxon>Agaricales</taxon>
        <taxon>Marasmiineae</taxon>
        <taxon>Marasmiaceae</taxon>
        <taxon>Marasmius</taxon>
    </lineage>
</organism>
<feature type="compositionally biased region" description="Polar residues" evidence="1">
    <location>
        <begin position="43"/>
        <end position="56"/>
    </location>
</feature>
<protein>
    <submittedName>
        <fullName evidence="2">Uncharacterized protein</fullName>
    </submittedName>
</protein>
<evidence type="ECO:0000256" key="1">
    <source>
        <dbReference type="SAM" id="MobiDB-lite"/>
    </source>
</evidence>
<gene>
    <name evidence="2" type="ORF">AAF712_002663</name>
</gene>
<evidence type="ECO:0000313" key="3">
    <source>
        <dbReference type="Proteomes" id="UP001437256"/>
    </source>
</evidence>
<reference evidence="2 3" key="1">
    <citation type="submission" date="2024-05" db="EMBL/GenBank/DDBJ databases">
        <title>A draft genome resource for the thread blight pathogen Marasmius tenuissimus strain MS-2.</title>
        <authorList>
            <person name="Yulfo-Soto G.E."/>
            <person name="Baruah I.K."/>
            <person name="Amoako-Attah I."/>
            <person name="Bukari Y."/>
            <person name="Meinhardt L.W."/>
            <person name="Bailey B.A."/>
            <person name="Cohen S.P."/>
        </authorList>
    </citation>
    <scope>NUCLEOTIDE SEQUENCE [LARGE SCALE GENOMIC DNA]</scope>
    <source>
        <strain evidence="2 3">MS-2</strain>
    </source>
</reference>
<dbReference type="EMBL" id="JBBXMP010000008">
    <property type="protein sequence ID" value="KAL0070173.1"/>
    <property type="molecule type" value="Genomic_DNA"/>
</dbReference>
<name>A0ABR3AAZ3_9AGAR</name>
<proteinExistence type="predicted"/>